<evidence type="ECO:0000259" key="1">
    <source>
        <dbReference type="Pfam" id="PF13612"/>
    </source>
</evidence>
<dbReference type="NCBIfam" id="NF033520">
    <property type="entry name" value="transpos_IS982"/>
    <property type="match status" value="1"/>
</dbReference>
<dbReference type="RefSeq" id="WP_071506930.1">
    <property type="nucleotide sequence ID" value="NZ_MORL01000187.1"/>
</dbReference>
<feature type="domain" description="Transposase DDE" evidence="1">
    <location>
        <begin position="101"/>
        <end position="242"/>
    </location>
</feature>
<evidence type="ECO:0000313" key="3">
    <source>
        <dbReference type="Proteomes" id="UP000181790"/>
    </source>
</evidence>
<accession>A0A1S2V9T9</accession>
<dbReference type="Proteomes" id="UP000181790">
    <property type="component" value="Unassembled WGS sequence"/>
</dbReference>
<reference evidence="2 3" key="1">
    <citation type="submission" date="2016-10" db="EMBL/GenBank/DDBJ databases">
        <title>Arsenicibacter rosenii gen. nov., sp. nov., an efficient arsenic-methylating bacterium isolated from an arsenic-contaminated paddy soil.</title>
        <authorList>
            <person name="Huang K."/>
        </authorList>
    </citation>
    <scope>NUCLEOTIDE SEQUENCE [LARGE SCALE GENOMIC DNA]</scope>
    <source>
        <strain evidence="2 3">SM-1</strain>
    </source>
</reference>
<dbReference type="InterPro" id="IPR025668">
    <property type="entry name" value="Tnp_DDE_dom"/>
</dbReference>
<protein>
    <submittedName>
        <fullName evidence="2">Transposase</fullName>
    </submittedName>
</protein>
<organism evidence="2 3">
    <name type="scientific">Arsenicibacter rosenii</name>
    <dbReference type="NCBI Taxonomy" id="1750698"/>
    <lineage>
        <taxon>Bacteria</taxon>
        <taxon>Pseudomonadati</taxon>
        <taxon>Bacteroidota</taxon>
        <taxon>Cytophagia</taxon>
        <taxon>Cytophagales</taxon>
        <taxon>Spirosomataceae</taxon>
        <taxon>Arsenicibacter</taxon>
    </lineage>
</organism>
<dbReference type="Pfam" id="PF13612">
    <property type="entry name" value="DDE_Tnp_1_3"/>
    <property type="match status" value="1"/>
</dbReference>
<evidence type="ECO:0000313" key="2">
    <source>
        <dbReference type="EMBL" id="OIN55442.1"/>
    </source>
</evidence>
<name>A0A1S2V9T9_9BACT</name>
<sequence>MADKTIAIYCFFDDLFKIMGPKPDVHCKLNDAEIATVAVIAALSFYGNQAAACGYMQRHYGMKMIHKSGFNRRLSRLQAKLITVFSALGASLKELNTSARYMIDSFPVAVCRNCRIPVCKLLKGRSYHGYNEAKKEYFYGFKVQLITTADGLPVDYFITAGSFHDSTALQAMQLNLPAGSELYGDSGYTDYEQEDLYAECDQIYLRIYRKKNSLRSDQPWDVFLKKTYRKPIEIVFSQITNLFPRKIHAVTAQGFMLKLFLFLLSFTINGCLED</sequence>
<gene>
    <name evidence="2" type="ORF">BLX24_30685</name>
</gene>
<dbReference type="EMBL" id="MORL01000187">
    <property type="protein sequence ID" value="OIN55442.1"/>
    <property type="molecule type" value="Genomic_DNA"/>
</dbReference>
<comment type="caution">
    <text evidence="2">The sequence shown here is derived from an EMBL/GenBank/DDBJ whole genome shotgun (WGS) entry which is preliminary data.</text>
</comment>
<keyword evidence="3" id="KW-1185">Reference proteome</keyword>
<dbReference type="OrthoDB" id="938322at2"/>
<proteinExistence type="predicted"/>
<dbReference type="AlphaFoldDB" id="A0A1S2V9T9"/>